<comment type="pathway">
    <text evidence="2">Glycan metabolism; osmoregulated periplasmic glucan (OPG) biosynthesis.</text>
</comment>
<dbReference type="GO" id="GO:0051274">
    <property type="term" value="P:beta-glucan biosynthetic process"/>
    <property type="evidence" value="ECO:0007669"/>
    <property type="project" value="TreeGrafter"/>
</dbReference>
<dbReference type="Gene3D" id="2.60.40.10">
    <property type="entry name" value="Immunoglobulins"/>
    <property type="match status" value="1"/>
</dbReference>
<dbReference type="InterPro" id="IPR007444">
    <property type="entry name" value="Glucan_biosyn_MdoG_C"/>
</dbReference>
<dbReference type="InterPro" id="IPR014756">
    <property type="entry name" value="Ig_E-set"/>
</dbReference>
<dbReference type="SUPFAM" id="SSF74650">
    <property type="entry name" value="Galactose mutarotase-like"/>
    <property type="match status" value="1"/>
</dbReference>
<dbReference type="Gene3D" id="2.70.98.10">
    <property type="match status" value="1"/>
</dbReference>
<dbReference type="AlphaFoldDB" id="A0A426QM85"/>
<keyword evidence="9" id="KW-1185">Reference proteome</keyword>
<dbReference type="PANTHER" id="PTHR30504:SF3">
    <property type="entry name" value="GLUCANS BIOSYNTHESIS PROTEIN D"/>
    <property type="match status" value="1"/>
</dbReference>
<dbReference type="GO" id="GO:0030288">
    <property type="term" value="C:outer membrane-bounded periplasmic space"/>
    <property type="evidence" value="ECO:0007669"/>
    <property type="project" value="TreeGrafter"/>
</dbReference>
<keyword evidence="4 6" id="KW-0732">Signal</keyword>
<evidence type="ECO:0000313" key="9">
    <source>
        <dbReference type="Proteomes" id="UP000287798"/>
    </source>
</evidence>
<dbReference type="RefSeq" id="WP_125182178.1">
    <property type="nucleotide sequence ID" value="NZ_QZMU01000001.1"/>
</dbReference>
<dbReference type="PANTHER" id="PTHR30504">
    <property type="entry name" value="GLUCANS BIOSYNTHESIS PROTEIN"/>
    <property type="match status" value="1"/>
</dbReference>
<feature type="domain" description="Glucan biosynthesis periplasmic MdoG C-terminal" evidence="7">
    <location>
        <begin position="43"/>
        <end position="520"/>
    </location>
</feature>
<dbReference type="InterPro" id="IPR013783">
    <property type="entry name" value="Ig-like_fold"/>
</dbReference>
<accession>A0A426QM85</accession>
<evidence type="ECO:0000256" key="2">
    <source>
        <dbReference type="ARBA" id="ARBA00005001"/>
    </source>
</evidence>
<comment type="similarity">
    <text evidence="3">Belongs to the OpgD/OpgG family.</text>
</comment>
<dbReference type="EMBL" id="QZMU01000001">
    <property type="protein sequence ID" value="RRQ22837.1"/>
    <property type="molecule type" value="Genomic_DNA"/>
</dbReference>
<reference evidence="8 9" key="1">
    <citation type="journal article" date="2010" name="Int. J. Syst. Evol. Microbiol.">
        <title>Thiohalobacter thiocyanaticus gen. nov., sp. nov., a moderately halophilic, sulfur-oxidizing gammaproteobacterium from hypersaline lakes, that utilizes thiocyanate.</title>
        <authorList>
            <person name="Sorokin D.Y."/>
            <person name="Kovaleva O.L."/>
            <person name="Tourova T.P."/>
            <person name="Muyzer G."/>
        </authorList>
    </citation>
    <scope>NUCLEOTIDE SEQUENCE [LARGE SCALE GENOMIC DNA]</scope>
    <source>
        <strain evidence="8 9">Hrh1</strain>
    </source>
</reference>
<dbReference type="InterPro" id="IPR011013">
    <property type="entry name" value="Gal_mutarotase_sf_dom"/>
</dbReference>
<evidence type="ECO:0000256" key="3">
    <source>
        <dbReference type="ARBA" id="ARBA00009284"/>
    </source>
</evidence>
<evidence type="ECO:0000259" key="7">
    <source>
        <dbReference type="Pfam" id="PF04349"/>
    </source>
</evidence>
<evidence type="ECO:0000256" key="4">
    <source>
        <dbReference type="ARBA" id="ARBA00022729"/>
    </source>
</evidence>
<dbReference type="Proteomes" id="UP000287798">
    <property type="component" value="Unassembled WGS sequence"/>
</dbReference>
<evidence type="ECO:0000256" key="6">
    <source>
        <dbReference type="SAM" id="SignalP"/>
    </source>
</evidence>
<evidence type="ECO:0000313" key="8">
    <source>
        <dbReference type="EMBL" id="RRQ22837.1"/>
    </source>
</evidence>
<dbReference type="UniPathway" id="UPA00637"/>
<proteinExistence type="inferred from homology"/>
<name>A0A426QM85_9GAMM</name>
<dbReference type="InterPro" id="IPR014718">
    <property type="entry name" value="GH-type_carb-bd"/>
</dbReference>
<dbReference type="PIRSF" id="PIRSF006281">
    <property type="entry name" value="MdoG"/>
    <property type="match status" value="1"/>
</dbReference>
<comment type="caution">
    <text evidence="8">The sequence shown here is derived from an EMBL/GenBank/DDBJ whole genome shotgun (WGS) entry which is preliminary data.</text>
</comment>
<protein>
    <submittedName>
        <fullName evidence="8">Glucan biosynthesis protein D</fullName>
    </submittedName>
</protein>
<comment type="subcellular location">
    <subcellularLocation>
        <location evidence="1">Periplasm</location>
    </subcellularLocation>
</comment>
<sequence length="537" mass="60630">MEQPPHPVSLLRSMLIGACLALTAGPSCAADNNSSGLEEIQDFNYASLKGHARELAAREYVDHEGELPESLKQLNWDEYQQLVFDHDHALWNNEESLLRAEFFHLGLNFRHPVTVHELVDGTAEEISYSPELFNYGESGIKGAQLPRDLGFAGLRLKYHTDWKRDVVAFLGASYFRAVGGEMQYGLSARGLAIDTALDRPEEFPIFTHFWLQRPAAGSDITTVYALLDSPSATGAFRFDIRPGSTTTMDVSAAIYPRKPIERLGIAPLTSMYMVGENSRRANWDWRPEIHDSDGLSMLTGNNEWIWRPLVNPTELRFNSHMDNNPKGFGLIQRDRDFDHYQDDGVFYDRRPSLWVEPTNDWGEGAVQLVEIPAEDETFDNIVAFWNPAEPVEPGQELLYSYRLHWGARPPAASELAQVVDTFTGLGGVVGKKREYYSKRFVIDFKGGRFPMLGADPGIKPVISASAGRVEITSLRPQHHIGGYRARFDLVPPDDSRTPIDLQVHLEKDGKPLTETWLYQWTPPPVEERELRNPGHLD</sequence>
<feature type="chain" id="PRO_5019215345" evidence="6">
    <location>
        <begin position="30"/>
        <end position="537"/>
    </location>
</feature>
<evidence type="ECO:0000256" key="1">
    <source>
        <dbReference type="ARBA" id="ARBA00004418"/>
    </source>
</evidence>
<dbReference type="FunFam" id="2.70.98.10:FF:000001">
    <property type="entry name" value="Glucans biosynthesis protein G"/>
    <property type="match status" value="1"/>
</dbReference>
<dbReference type="InterPro" id="IPR014438">
    <property type="entry name" value="Glucan_biosyn_MdoG/MdoD"/>
</dbReference>
<dbReference type="OrthoDB" id="335750at2"/>
<evidence type="ECO:0000256" key="5">
    <source>
        <dbReference type="ARBA" id="ARBA00022764"/>
    </source>
</evidence>
<dbReference type="GO" id="GO:0030246">
    <property type="term" value="F:carbohydrate binding"/>
    <property type="evidence" value="ECO:0007669"/>
    <property type="project" value="InterPro"/>
</dbReference>
<dbReference type="SUPFAM" id="SSF81296">
    <property type="entry name" value="E set domains"/>
    <property type="match status" value="1"/>
</dbReference>
<organism evidence="8 9">
    <name type="scientific">Thiohalobacter thiocyanaticus</name>
    <dbReference type="NCBI Taxonomy" id="585455"/>
    <lineage>
        <taxon>Bacteria</taxon>
        <taxon>Pseudomonadati</taxon>
        <taxon>Pseudomonadota</taxon>
        <taxon>Gammaproteobacteria</taxon>
        <taxon>Thiohalobacterales</taxon>
        <taxon>Thiohalobacteraceae</taxon>
        <taxon>Thiohalobacter</taxon>
    </lineage>
</organism>
<gene>
    <name evidence="8" type="ORF">D6C00_13465</name>
</gene>
<dbReference type="Pfam" id="PF04349">
    <property type="entry name" value="MdoG"/>
    <property type="match status" value="1"/>
</dbReference>
<keyword evidence="5" id="KW-0574">Periplasm</keyword>
<dbReference type="GO" id="GO:0003824">
    <property type="term" value="F:catalytic activity"/>
    <property type="evidence" value="ECO:0007669"/>
    <property type="project" value="InterPro"/>
</dbReference>
<feature type="signal peptide" evidence="6">
    <location>
        <begin position="1"/>
        <end position="29"/>
    </location>
</feature>